<dbReference type="SUPFAM" id="SSF51735">
    <property type="entry name" value="NAD(P)-binding Rossmann-fold domains"/>
    <property type="match status" value="1"/>
</dbReference>
<dbReference type="eggNOG" id="KOG1611">
    <property type="taxonomic scope" value="Eukaryota"/>
</dbReference>
<dbReference type="EMBL" id="DS469511">
    <property type="protein sequence ID" value="EDO49074.1"/>
    <property type="molecule type" value="Genomic_DNA"/>
</dbReference>
<dbReference type="CDD" id="cd05325">
    <property type="entry name" value="carb_red_sniffer_like_SDR_c"/>
    <property type="match status" value="1"/>
</dbReference>
<dbReference type="KEGG" id="nve:5521330"/>
<dbReference type="InterPro" id="IPR002347">
    <property type="entry name" value="SDR_fam"/>
</dbReference>
<proteinExistence type="inferred from homology"/>
<dbReference type="Pfam" id="PF00106">
    <property type="entry name" value="adh_short"/>
    <property type="match status" value="1"/>
</dbReference>
<dbReference type="InParanoid" id="A7RI22"/>
<dbReference type="GO" id="GO:0016616">
    <property type="term" value="F:oxidoreductase activity, acting on the CH-OH group of donors, NAD or NADP as acceptor"/>
    <property type="evidence" value="ECO:0000318"/>
    <property type="project" value="GO_Central"/>
</dbReference>
<protein>
    <recommendedName>
        <fullName evidence="4">C-factor</fullName>
    </recommendedName>
</protein>
<dbReference type="HOGENOM" id="CLU_010194_9_1_1"/>
<organism evidence="2 3">
    <name type="scientific">Nematostella vectensis</name>
    <name type="common">Starlet sea anemone</name>
    <dbReference type="NCBI Taxonomy" id="45351"/>
    <lineage>
        <taxon>Eukaryota</taxon>
        <taxon>Metazoa</taxon>
        <taxon>Cnidaria</taxon>
        <taxon>Anthozoa</taxon>
        <taxon>Hexacorallia</taxon>
        <taxon>Actiniaria</taxon>
        <taxon>Edwardsiidae</taxon>
        <taxon>Nematostella</taxon>
    </lineage>
</organism>
<dbReference type="InterPro" id="IPR052184">
    <property type="entry name" value="SDR_enzymes"/>
</dbReference>
<sequence>MALYQYESVFITGCSRGIGLEFVKQFVCLAKPPKHIIATSRKIDEASELYKLGLIHDNLHVFQLDVTSPESIREATEKATSILQGSGLSLLINNAGLFVNKGLDDIEAEDMIEVFKTQTVAPLMITKSLLGLLKQAARSSVPDLKTGKALIVNISSKTSLISDNHSGGMYASRASKCALNMVTKSLSVDLKKDGILAVAVNPGFVKTRKEFKDAAPLTPEESVLAMMKTIDSIDESKSGLCLNYSGEVLQW</sequence>
<accession>A7RI22</accession>
<gene>
    <name evidence="2" type="ORF">NEMVEDRAFT_v1g158927</name>
</gene>
<dbReference type="OrthoDB" id="5296at2759"/>
<dbReference type="PANTHER" id="PTHR45458">
    <property type="entry name" value="SHORT-CHAIN DEHYDROGENASE/REDUCTASE SDR"/>
    <property type="match status" value="1"/>
</dbReference>
<keyword evidence="3" id="KW-1185">Reference proteome</keyword>
<dbReference type="InterPro" id="IPR036291">
    <property type="entry name" value="NAD(P)-bd_dom_sf"/>
</dbReference>
<dbReference type="Proteomes" id="UP000001593">
    <property type="component" value="Unassembled WGS sequence"/>
</dbReference>
<dbReference type="PRINTS" id="PR00081">
    <property type="entry name" value="GDHRDH"/>
</dbReference>
<dbReference type="AlphaFoldDB" id="A7RI22"/>
<evidence type="ECO:0008006" key="4">
    <source>
        <dbReference type="Google" id="ProtNLM"/>
    </source>
</evidence>
<dbReference type="PhylomeDB" id="A7RI22"/>
<evidence type="ECO:0000313" key="2">
    <source>
        <dbReference type="EMBL" id="EDO49074.1"/>
    </source>
</evidence>
<reference evidence="2 3" key="1">
    <citation type="journal article" date="2007" name="Science">
        <title>Sea anemone genome reveals ancestral eumetazoan gene repertoire and genomic organization.</title>
        <authorList>
            <person name="Putnam N.H."/>
            <person name="Srivastava M."/>
            <person name="Hellsten U."/>
            <person name="Dirks B."/>
            <person name="Chapman J."/>
            <person name="Salamov A."/>
            <person name="Terry A."/>
            <person name="Shapiro H."/>
            <person name="Lindquist E."/>
            <person name="Kapitonov V.V."/>
            <person name="Jurka J."/>
            <person name="Genikhovich G."/>
            <person name="Grigoriev I.V."/>
            <person name="Lucas S.M."/>
            <person name="Steele R.E."/>
            <person name="Finnerty J.R."/>
            <person name="Technau U."/>
            <person name="Martindale M.Q."/>
            <person name="Rokhsar D.S."/>
        </authorList>
    </citation>
    <scope>NUCLEOTIDE SEQUENCE [LARGE SCALE GENOMIC DNA]</scope>
    <source>
        <strain evidence="3">CH2 X CH6</strain>
    </source>
</reference>
<comment type="similarity">
    <text evidence="1">Belongs to the short-chain dehydrogenases/reductases (SDR) family.</text>
</comment>
<evidence type="ECO:0000313" key="3">
    <source>
        <dbReference type="Proteomes" id="UP000001593"/>
    </source>
</evidence>
<dbReference type="Gene3D" id="3.40.50.720">
    <property type="entry name" value="NAD(P)-binding Rossmann-like Domain"/>
    <property type="match status" value="1"/>
</dbReference>
<dbReference type="OMA" id="DDRQSVQ"/>
<evidence type="ECO:0000256" key="1">
    <source>
        <dbReference type="RuleBase" id="RU000363"/>
    </source>
</evidence>
<dbReference type="PRINTS" id="PR00080">
    <property type="entry name" value="SDRFAMILY"/>
</dbReference>
<dbReference type="PANTHER" id="PTHR45458:SF1">
    <property type="entry name" value="SHORT CHAIN DEHYDROGENASE"/>
    <property type="match status" value="1"/>
</dbReference>
<name>A7RI22_NEMVE</name>